<keyword evidence="2" id="KW-1185">Reference proteome</keyword>
<evidence type="ECO:0000313" key="1">
    <source>
        <dbReference type="EMBL" id="KAJ8880292.1"/>
    </source>
</evidence>
<dbReference type="EMBL" id="JARBHB010000006">
    <property type="protein sequence ID" value="KAJ8880292.1"/>
    <property type="molecule type" value="Genomic_DNA"/>
</dbReference>
<dbReference type="Proteomes" id="UP001159363">
    <property type="component" value="Chromosome 5"/>
</dbReference>
<sequence>MGSTTAGGFCAELSQAPTLAYFNPNIADASSKGFGGCLMQENDGEHEIVGYTKQIDNLTPRLQRFRLRLMMYTYSVQYVPGKQLEIKRMIQFAKKLKLYCSLGWPDRKEIREYILPFMQYQNDIAYNNNSFLLKGSRLVIPSSLQLQVFQMYPCWSSGYC</sequence>
<name>A0ABQ9H7K7_9NEOP</name>
<reference evidence="1 2" key="1">
    <citation type="submission" date="2023-02" db="EMBL/GenBank/DDBJ databases">
        <title>LHISI_Scaffold_Assembly.</title>
        <authorList>
            <person name="Stuart O.P."/>
            <person name="Cleave R."/>
            <person name="Magrath M.J.L."/>
            <person name="Mikheyev A.S."/>
        </authorList>
    </citation>
    <scope>NUCLEOTIDE SEQUENCE [LARGE SCALE GENOMIC DNA]</scope>
    <source>
        <strain evidence="1">Daus_M_001</strain>
        <tissue evidence="1">Leg muscle</tissue>
    </source>
</reference>
<protein>
    <submittedName>
        <fullName evidence="1">Uncharacterized protein</fullName>
    </submittedName>
</protein>
<evidence type="ECO:0000313" key="2">
    <source>
        <dbReference type="Proteomes" id="UP001159363"/>
    </source>
</evidence>
<gene>
    <name evidence="1" type="ORF">PR048_016758</name>
</gene>
<organism evidence="1 2">
    <name type="scientific">Dryococelus australis</name>
    <dbReference type="NCBI Taxonomy" id="614101"/>
    <lineage>
        <taxon>Eukaryota</taxon>
        <taxon>Metazoa</taxon>
        <taxon>Ecdysozoa</taxon>
        <taxon>Arthropoda</taxon>
        <taxon>Hexapoda</taxon>
        <taxon>Insecta</taxon>
        <taxon>Pterygota</taxon>
        <taxon>Neoptera</taxon>
        <taxon>Polyneoptera</taxon>
        <taxon>Phasmatodea</taxon>
        <taxon>Verophasmatodea</taxon>
        <taxon>Anareolatae</taxon>
        <taxon>Phasmatidae</taxon>
        <taxon>Eurycanthinae</taxon>
        <taxon>Dryococelus</taxon>
    </lineage>
</organism>
<comment type="caution">
    <text evidence="1">The sequence shown here is derived from an EMBL/GenBank/DDBJ whole genome shotgun (WGS) entry which is preliminary data.</text>
</comment>
<proteinExistence type="predicted"/>
<accession>A0ABQ9H7K7</accession>